<evidence type="ECO:0000256" key="7">
    <source>
        <dbReference type="ARBA" id="ARBA00023326"/>
    </source>
</evidence>
<keyword evidence="11" id="KW-1185">Reference proteome</keyword>
<evidence type="ECO:0000256" key="3">
    <source>
        <dbReference type="ARBA" id="ARBA00022801"/>
    </source>
</evidence>
<dbReference type="SUPFAM" id="SSF51126">
    <property type="entry name" value="Pectin lyase-like"/>
    <property type="match status" value="1"/>
</dbReference>
<evidence type="ECO:0000256" key="5">
    <source>
        <dbReference type="ARBA" id="ARBA00023277"/>
    </source>
</evidence>
<dbReference type="InterPro" id="IPR012334">
    <property type="entry name" value="Pectin_lyas_fold"/>
</dbReference>
<dbReference type="InterPro" id="IPR000743">
    <property type="entry name" value="Glyco_hydro_28"/>
</dbReference>
<comment type="function">
    <text evidence="8">Pectinolytic enzyme involved in the degradation of xylogalacturonan (xga), a galacturonan backbone heavily substituted with xylose, and which is one important component of the hairy regions of pectin. Activity requires a galacturonic acid backbone substituted with xylose.</text>
</comment>
<keyword evidence="6 9" id="KW-0326">Glycosidase</keyword>
<evidence type="ECO:0000256" key="6">
    <source>
        <dbReference type="ARBA" id="ARBA00023295"/>
    </source>
</evidence>
<protein>
    <recommendedName>
        <fullName evidence="12">Endopolygalacturonase</fullName>
    </recommendedName>
</protein>
<name>A0ABX3GX52_PAEBO</name>
<keyword evidence="2" id="KW-0677">Repeat</keyword>
<keyword evidence="4" id="KW-0325">Glycoprotein</keyword>
<dbReference type="Gene3D" id="2.160.20.10">
    <property type="entry name" value="Single-stranded right-handed beta-helix, Pectin lyase-like"/>
    <property type="match status" value="1"/>
</dbReference>
<dbReference type="RefSeq" id="WP_076113955.1">
    <property type="nucleotide sequence ID" value="NZ_MPTB01000055.1"/>
</dbReference>
<evidence type="ECO:0000313" key="11">
    <source>
        <dbReference type="Proteomes" id="UP000187412"/>
    </source>
</evidence>
<evidence type="ECO:0000256" key="2">
    <source>
        <dbReference type="ARBA" id="ARBA00022737"/>
    </source>
</evidence>
<reference evidence="10 11" key="1">
    <citation type="submission" date="2016-10" db="EMBL/GenBank/DDBJ databases">
        <title>Paenibacillus species isolates.</title>
        <authorList>
            <person name="Beno S.M."/>
        </authorList>
    </citation>
    <scope>NUCLEOTIDE SEQUENCE [LARGE SCALE GENOMIC DNA]</scope>
    <source>
        <strain evidence="10 11">FSL H7-0744</strain>
    </source>
</reference>
<sequence length="487" mass="54302">MQEANTELVVYPVPEGAAGNPDFSVKVRRPQGEWQPLFCHNVKVDMHEVRNASMVSFDCSGPVELEIVKNDGIVKEAVIRPLSADINCECERNVMLLRLDGPRQLSLEADGERFHNLHIFANPMDENIPAIAGPEVLTLEAGTHVTAEIQEILASLPAAEKPKVVYFAPGIHRLDPARLEVPSNTLIYVAGGAVIYGGFICSHVHDVQIRGRGVLFMSDFEKTTYYRGVEISYSRNISIEGITVIDPPHYTVLLGQSERIDIRNIKTFSARGWSDGIDMMACSDVKIDSVFLRTSDDCIAIYASRGDYQGDTRRVAVTRSILWADVAHPANIGTHGNHEGNGDVIEDILFHDIDILEHHEPQPDYWGCLAINAGDNNTVQNVTYEDIRIEPFELGELFNLRVLQNLKYNPAPGKIIRNILFRNICYSGSCTNPSQIAGYDETHRVENVRFENVTINGRLMDLSQDVVIGAYVSKVKRQIHRLSPSSK</sequence>
<comment type="caution">
    <text evidence="10">The sequence shown here is derived from an EMBL/GenBank/DDBJ whole genome shotgun (WGS) entry which is preliminary data.</text>
</comment>
<dbReference type="Proteomes" id="UP000187412">
    <property type="component" value="Unassembled WGS sequence"/>
</dbReference>
<organism evidence="10 11">
    <name type="scientific">Paenibacillus borealis</name>
    <dbReference type="NCBI Taxonomy" id="160799"/>
    <lineage>
        <taxon>Bacteria</taxon>
        <taxon>Bacillati</taxon>
        <taxon>Bacillota</taxon>
        <taxon>Bacilli</taxon>
        <taxon>Bacillales</taxon>
        <taxon>Paenibacillaceae</taxon>
        <taxon>Paenibacillus</taxon>
    </lineage>
</organism>
<accession>A0ABX3GX52</accession>
<proteinExistence type="inferred from homology"/>
<evidence type="ECO:0000313" key="10">
    <source>
        <dbReference type="EMBL" id="OMD39622.1"/>
    </source>
</evidence>
<evidence type="ECO:0000256" key="9">
    <source>
        <dbReference type="RuleBase" id="RU361169"/>
    </source>
</evidence>
<gene>
    <name evidence="10" type="ORF">BSK56_29290</name>
</gene>
<dbReference type="InterPro" id="IPR011050">
    <property type="entry name" value="Pectin_lyase_fold/virulence"/>
</dbReference>
<keyword evidence="5" id="KW-0119">Carbohydrate metabolism</keyword>
<comment type="similarity">
    <text evidence="1 9">Belongs to the glycosyl hydrolase 28 family.</text>
</comment>
<dbReference type="EMBL" id="MPTB01000055">
    <property type="protein sequence ID" value="OMD39622.1"/>
    <property type="molecule type" value="Genomic_DNA"/>
</dbReference>
<dbReference type="PANTHER" id="PTHR31736:SF9">
    <property type="entry name" value="ENDO-XYLOGALACTURONAN HYDROLASE A-RELATED"/>
    <property type="match status" value="1"/>
</dbReference>
<evidence type="ECO:0008006" key="12">
    <source>
        <dbReference type="Google" id="ProtNLM"/>
    </source>
</evidence>
<keyword evidence="7" id="KW-0624">Polysaccharide degradation</keyword>
<dbReference type="PANTHER" id="PTHR31736">
    <property type="match status" value="1"/>
</dbReference>
<evidence type="ECO:0000256" key="4">
    <source>
        <dbReference type="ARBA" id="ARBA00023180"/>
    </source>
</evidence>
<dbReference type="Pfam" id="PF00295">
    <property type="entry name" value="Glyco_hydro_28"/>
    <property type="match status" value="1"/>
</dbReference>
<evidence type="ECO:0000256" key="1">
    <source>
        <dbReference type="ARBA" id="ARBA00008834"/>
    </source>
</evidence>
<keyword evidence="3 9" id="KW-0378">Hydrolase</keyword>
<evidence type="ECO:0000256" key="8">
    <source>
        <dbReference type="ARBA" id="ARBA00037278"/>
    </source>
</evidence>